<reference evidence="1 2" key="1">
    <citation type="submission" date="2019-06" db="EMBL/GenBank/DDBJ databases">
        <title>Genome Sequence of the Brown Rot Fungal Pathogen Monilinia fructicola.</title>
        <authorList>
            <person name="De Miccolis Angelini R.M."/>
            <person name="Landi L."/>
            <person name="Abate D."/>
            <person name="Pollastro S."/>
            <person name="Romanazzi G."/>
            <person name="Faretra F."/>
        </authorList>
    </citation>
    <scope>NUCLEOTIDE SEQUENCE [LARGE SCALE GENOMIC DNA]</scope>
    <source>
        <strain evidence="1 2">Mfrc123</strain>
    </source>
</reference>
<keyword evidence="2" id="KW-1185">Reference proteome</keyword>
<evidence type="ECO:0000313" key="1">
    <source>
        <dbReference type="EMBL" id="KAA8568709.1"/>
    </source>
</evidence>
<accession>A0A5M9JL56</accession>
<dbReference type="AlphaFoldDB" id="A0A5M9JL56"/>
<organism evidence="1 2">
    <name type="scientific">Monilinia fructicola</name>
    <name type="common">Brown rot fungus</name>
    <name type="synonym">Ciboria fructicola</name>
    <dbReference type="NCBI Taxonomy" id="38448"/>
    <lineage>
        <taxon>Eukaryota</taxon>
        <taxon>Fungi</taxon>
        <taxon>Dikarya</taxon>
        <taxon>Ascomycota</taxon>
        <taxon>Pezizomycotina</taxon>
        <taxon>Leotiomycetes</taxon>
        <taxon>Helotiales</taxon>
        <taxon>Sclerotiniaceae</taxon>
        <taxon>Monilinia</taxon>
    </lineage>
</organism>
<dbReference type="EMBL" id="VICG01000009">
    <property type="protein sequence ID" value="KAA8568709.1"/>
    <property type="molecule type" value="Genomic_DNA"/>
</dbReference>
<gene>
    <name evidence="1" type="ORF">EYC84_007709</name>
</gene>
<protein>
    <submittedName>
        <fullName evidence="1">Uncharacterized protein</fullName>
    </submittedName>
</protein>
<evidence type="ECO:0000313" key="2">
    <source>
        <dbReference type="Proteomes" id="UP000322873"/>
    </source>
</evidence>
<dbReference type="Proteomes" id="UP000322873">
    <property type="component" value="Unassembled WGS sequence"/>
</dbReference>
<name>A0A5M9JL56_MONFR</name>
<comment type="caution">
    <text evidence="1">The sequence shown here is derived from an EMBL/GenBank/DDBJ whole genome shotgun (WGS) entry which is preliminary data.</text>
</comment>
<sequence>MWRYVSSILASTLWMMPFKTQTTNLCIRQTSTRYASLSPSPFLPRWERISIKLSSLQRITWAHTVAIVKVEAFFASSPWKFLFFVEIGFAVYSAYKVAQELWSYCTVSNVHAKGLSIILST</sequence>
<proteinExistence type="predicted"/>